<evidence type="ECO:0000313" key="3">
    <source>
        <dbReference type="Proteomes" id="UP000254720"/>
    </source>
</evidence>
<dbReference type="InterPro" id="IPR000182">
    <property type="entry name" value="GNAT_dom"/>
</dbReference>
<protein>
    <submittedName>
        <fullName evidence="2">RimJ/RimL family protein N-acetyltransferase</fullName>
    </submittedName>
</protein>
<accession>A0A370GTI5</accession>
<name>A0A370GTI5_9COXI</name>
<dbReference type="RefSeq" id="WP_114833766.1">
    <property type="nucleotide sequence ID" value="NZ_LR699114.1"/>
</dbReference>
<dbReference type="EMBL" id="QQAX01000004">
    <property type="protein sequence ID" value="RDI47002.1"/>
    <property type="molecule type" value="Genomic_DNA"/>
</dbReference>
<dbReference type="Gene3D" id="3.40.630.30">
    <property type="match status" value="1"/>
</dbReference>
<dbReference type="SUPFAM" id="SSF55729">
    <property type="entry name" value="Acyl-CoA N-acyltransferases (Nat)"/>
    <property type="match status" value="1"/>
</dbReference>
<dbReference type="PANTHER" id="PTHR43792:SF1">
    <property type="entry name" value="N-ACETYLTRANSFERASE DOMAIN-CONTAINING PROTEIN"/>
    <property type="match status" value="1"/>
</dbReference>
<comment type="caution">
    <text evidence="2">The sequence shown here is derived from an EMBL/GenBank/DDBJ whole genome shotgun (WGS) entry which is preliminary data.</text>
</comment>
<keyword evidence="3" id="KW-1185">Reference proteome</keyword>
<sequence>MIKTSRLGLRFLEKEDIAYLHPLESDPEVKEFFPDGTRDRAKTEAMINRFITAYTEKGLPCFLLFDLDSGEFIGRAGFGLTEAGETEVGYVLHKKFWGKGFASEAVTALLEYAKKYIDTDYIIAYAVTGNIGSTRVMEKCGMTYYKTDITKGIECRFYRIKNR</sequence>
<proteinExistence type="predicted"/>
<gene>
    <name evidence="2" type="ORF">C8D86_104129</name>
</gene>
<dbReference type="PANTHER" id="PTHR43792">
    <property type="entry name" value="GNAT FAMILY, PUTATIVE (AFU_ORTHOLOGUE AFUA_3G00765)-RELATED-RELATED"/>
    <property type="match status" value="1"/>
</dbReference>
<dbReference type="Pfam" id="PF13302">
    <property type="entry name" value="Acetyltransf_3"/>
    <property type="match status" value="1"/>
</dbReference>
<evidence type="ECO:0000313" key="2">
    <source>
        <dbReference type="EMBL" id="RDI47002.1"/>
    </source>
</evidence>
<dbReference type="OrthoDB" id="9801656at2"/>
<organism evidence="2 3">
    <name type="scientific">Aquicella lusitana</name>
    <dbReference type="NCBI Taxonomy" id="254246"/>
    <lineage>
        <taxon>Bacteria</taxon>
        <taxon>Pseudomonadati</taxon>
        <taxon>Pseudomonadota</taxon>
        <taxon>Gammaproteobacteria</taxon>
        <taxon>Legionellales</taxon>
        <taxon>Coxiellaceae</taxon>
        <taxon>Aquicella</taxon>
    </lineage>
</organism>
<keyword evidence="2" id="KW-0808">Transferase</keyword>
<dbReference type="GO" id="GO:0016747">
    <property type="term" value="F:acyltransferase activity, transferring groups other than amino-acyl groups"/>
    <property type="evidence" value="ECO:0007669"/>
    <property type="project" value="InterPro"/>
</dbReference>
<dbReference type="PROSITE" id="PS51186">
    <property type="entry name" value="GNAT"/>
    <property type="match status" value="1"/>
</dbReference>
<dbReference type="Proteomes" id="UP000254720">
    <property type="component" value="Unassembled WGS sequence"/>
</dbReference>
<dbReference type="AlphaFoldDB" id="A0A370GTI5"/>
<feature type="domain" description="N-acetyltransferase" evidence="1">
    <location>
        <begin position="7"/>
        <end position="163"/>
    </location>
</feature>
<evidence type="ECO:0000259" key="1">
    <source>
        <dbReference type="PROSITE" id="PS51186"/>
    </source>
</evidence>
<reference evidence="2 3" key="1">
    <citation type="submission" date="2018-07" db="EMBL/GenBank/DDBJ databases">
        <title>Genomic Encyclopedia of Type Strains, Phase IV (KMG-IV): sequencing the most valuable type-strain genomes for metagenomic binning, comparative biology and taxonomic classification.</title>
        <authorList>
            <person name="Goeker M."/>
        </authorList>
    </citation>
    <scope>NUCLEOTIDE SEQUENCE [LARGE SCALE GENOMIC DNA]</scope>
    <source>
        <strain evidence="2 3">DSM 16500</strain>
    </source>
</reference>
<dbReference type="InterPro" id="IPR016181">
    <property type="entry name" value="Acyl_CoA_acyltransferase"/>
</dbReference>
<dbReference type="InterPro" id="IPR051531">
    <property type="entry name" value="N-acetyltransferase"/>
</dbReference>